<dbReference type="KEGG" id="hfl:PUV54_10005"/>
<keyword evidence="3" id="KW-1185">Reference proteome</keyword>
<evidence type="ECO:0008006" key="4">
    <source>
        <dbReference type="Google" id="ProtNLM"/>
    </source>
</evidence>
<feature type="chain" id="PRO_5042275514" description="DUF4157 domain-containing protein" evidence="1">
    <location>
        <begin position="22"/>
        <end position="327"/>
    </location>
</feature>
<evidence type="ECO:0000256" key="1">
    <source>
        <dbReference type="SAM" id="SignalP"/>
    </source>
</evidence>
<accession>A0AAE9ZBN3</accession>
<gene>
    <name evidence="2" type="ORF">PUV54_10005</name>
</gene>
<dbReference type="RefSeq" id="WP_274492088.1">
    <property type="nucleotide sequence ID" value="NZ_CP118166.1"/>
</dbReference>
<sequence>MLMIKNIAIAAVSVCTLSACVTPQTQSQTAFPNHHPFVFPTSQAAADFMGGEDSFTMALTGADLELRFGDGAADYRQAARNAVRPWSAEEREKLEAASLITAQLFRDHQVSLPVPDEVLLIKSTGREEGGAGNYTRGNAMIIPENQMDRTSERFVGVFAHELLHVATRTDPSLRDDLYAVIGFYACAPIQLTPDLESARITNPDAFHHEYCIDVSLNGETFPVIPVTMLMPGDENTESIFERIAIRLFRVSPKGTLVRGTDGEPLHYSLGEVTGFFEQVGQNTDYIVHAEEIIADNFSMLIRNRTDVPNPEILTGIQSVLSHTREAR</sequence>
<feature type="signal peptide" evidence="1">
    <location>
        <begin position="1"/>
        <end position="21"/>
    </location>
</feature>
<organism evidence="2 3">
    <name type="scientific">Hyphococcus flavus</name>
    <dbReference type="NCBI Taxonomy" id="1866326"/>
    <lineage>
        <taxon>Bacteria</taxon>
        <taxon>Pseudomonadati</taxon>
        <taxon>Pseudomonadota</taxon>
        <taxon>Alphaproteobacteria</taxon>
        <taxon>Parvularculales</taxon>
        <taxon>Parvularculaceae</taxon>
        <taxon>Hyphococcus</taxon>
    </lineage>
</organism>
<reference evidence="2" key="1">
    <citation type="submission" date="2023-02" db="EMBL/GenBank/DDBJ databases">
        <title>Genome sequence of Hyphococcus flavus.</title>
        <authorList>
            <person name="Rong J.-C."/>
            <person name="Zhao Q."/>
            <person name="Yi M."/>
            <person name="Wu J.-Y."/>
        </authorList>
    </citation>
    <scope>NUCLEOTIDE SEQUENCE</scope>
    <source>
        <strain evidence="2">MCCC 1K03223</strain>
    </source>
</reference>
<dbReference type="PROSITE" id="PS51257">
    <property type="entry name" value="PROKAR_LIPOPROTEIN"/>
    <property type="match status" value="1"/>
</dbReference>
<evidence type="ECO:0000313" key="3">
    <source>
        <dbReference type="Proteomes" id="UP001214043"/>
    </source>
</evidence>
<protein>
    <recommendedName>
        <fullName evidence="4">DUF4157 domain-containing protein</fullName>
    </recommendedName>
</protein>
<dbReference type="Proteomes" id="UP001214043">
    <property type="component" value="Chromosome"/>
</dbReference>
<name>A0AAE9ZBN3_9PROT</name>
<proteinExistence type="predicted"/>
<dbReference type="EMBL" id="CP118166">
    <property type="protein sequence ID" value="WDI30290.1"/>
    <property type="molecule type" value="Genomic_DNA"/>
</dbReference>
<keyword evidence="1" id="KW-0732">Signal</keyword>
<dbReference type="AlphaFoldDB" id="A0AAE9ZBN3"/>
<evidence type="ECO:0000313" key="2">
    <source>
        <dbReference type="EMBL" id="WDI30290.1"/>
    </source>
</evidence>